<dbReference type="Pfam" id="PF02811">
    <property type="entry name" value="PHP"/>
    <property type="match status" value="1"/>
</dbReference>
<reference evidence="2" key="1">
    <citation type="submission" date="2020-10" db="EMBL/GenBank/DDBJ databases">
        <authorList>
            <person name="Gilroy R."/>
        </authorList>
    </citation>
    <scope>NUCLEOTIDE SEQUENCE</scope>
    <source>
        <strain evidence="2">ChiGjej1B1-24693</strain>
    </source>
</reference>
<protein>
    <submittedName>
        <fullName evidence="2">PHP domain-containing protein</fullName>
    </submittedName>
</protein>
<dbReference type="GO" id="GO:0003824">
    <property type="term" value="F:catalytic activity"/>
    <property type="evidence" value="ECO:0007669"/>
    <property type="project" value="InterPro"/>
</dbReference>
<comment type="caution">
    <text evidence="2">The sequence shown here is derived from an EMBL/GenBank/DDBJ whole genome shotgun (WGS) entry which is preliminary data.</text>
</comment>
<dbReference type="EMBL" id="DVLP01000429">
    <property type="protein sequence ID" value="HIT76868.1"/>
    <property type="molecule type" value="Genomic_DNA"/>
</dbReference>
<dbReference type="InterPro" id="IPR004013">
    <property type="entry name" value="PHP_dom"/>
</dbReference>
<accession>A0A9D1GZV3</accession>
<proteinExistence type="predicted"/>
<sequence length="124" mass="13898">MAELPADTHVHSEFSWDTGGPDSVAAGRMVQTCEQAVRLGLETVAFTEHLDLDSWLVHPDDVKDSQTDLVADGQLHPRRFDADRYLAEIDRCRHRFSKLTILTGVEYGQPHRSDDRVADVVDLG</sequence>
<feature type="domain" description="PHP" evidence="1">
    <location>
        <begin position="7"/>
        <end position="111"/>
    </location>
</feature>
<name>A0A9D1GZV3_9ACTN</name>
<gene>
    <name evidence="2" type="ORF">IAA98_14910</name>
</gene>
<feature type="non-terminal residue" evidence="2">
    <location>
        <position position="124"/>
    </location>
</feature>
<dbReference type="AlphaFoldDB" id="A0A9D1GZV3"/>
<dbReference type="InterPro" id="IPR016195">
    <property type="entry name" value="Pol/histidinol_Pase-like"/>
</dbReference>
<dbReference type="Gene3D" id="3.20.20.140">
    <property type="entry name" value="Metal-dependent hydrolases"/>
    <property type="match status" value="1"/>
</dbReference>
<dbReference type="Proteomes" id="UP000886842">
    <property type="component" value="Unassembled WGS sequence"/>
</dbReference>
<organism evidence="2 3">
    <name type="scientific">Candidatus Avipropionibacterium avicola</name>
    <dbReference type="NCBI Taxonomy" id="2840701"/>
    <lineage>
        <taxon>Bacteria</taxon>
        <taxon>Bacillati</taxon>
        <taxon>Actinomycetota</taxon>
        <taxon>Actinomycetes</taxon>
        <taxon>Propionibacteriales</taxon>
        <taxon>Propionibacteriaceae</taxon>
        <taxon>Propionibacteriaceae incertae sedis</taxon>
        <taxon>Candidatus Avipropionibacterium</taxon>
    </lineage>
</organism>
<evidence type="ECO:0000313" key="2">
    <source>
        <dbReference type="EMBL" id="HIT76868.1"/>
    </source>
</evidence>
<evidence type="ECO:0000313" key="3">
    <source>
        <dbReference type="Proteomes" id="UP000886842"/>
    </source>
</evidence>
<dbReference type="SUPFAM" id="SSF89550">
    <property type="entry name" value="PHP domain-like"/>
    <property type="match status" value="1"/>
</dbReference>
<reference evidence="2" key="2">
    <citation type="journal article" date="2021" name="PeerJ">
        <title>Extensive microbial diversity within the chicken gut microbiome revealed by metagenomics and culture.</title>
        <authorList>
            <person name="Gilroy R."/>
            <person name="Ravi A."/>
            <person name="Getino M."/>
            <person name="Pursley I."/>
            <person name="Horton D.L."/>
            <person name="Alikhan N.F."/>
            <person name="Baker D."/>
            <person name="Gharbi K."/>
            <person name="Hall N."/>
            <person name="Watson M."/>
            <person name="Adriaenssens E.M."/>
            <person name="Foster-Nyarko E."/>
            <person name="Jarju S."/>
            <person name="Secka A."/>
            <person name="Antonio M."/>
            <person name="Oren A."/>
            <person name="Chaudhuri R.R."/>
            <person name="La Ragione R."/>
            <person name="Hildebrand F."/>
            <person name="Pallen M.J."/>
        </authorList>
    </citation>
    <scope>NUCLEOTIDE SEQUENCE</scope>
    <source>
        <strain evidence="2">ChiGjej1B1-24693</strain>
    </source>
</reference>
<evidence type="ECO:0000259" key="1">
    <source>
        <dbReference type="Pfam" id="PF02811"/>
    </source>
</evidence>